<accession>A0A6H5HXG1</accession>
<dbReference type="AlphaFoldDB" id="A0A6H5HXG1"/>
<feature type="region of interest" description="Disordered" evidence="1">
    <location>
        <begin position="1"/>
        <end position="30"/>
    </location>
</feature>
<reference evidence="2 3" key="1">
    <citation type="submission" date="2020-02" db="EMBL/GenBank/DDBJ databases">
        <authorList>
            <person name="Ferguson B K."/>
        </authorList>
    </citation>
    <scope>NUCLEOTIDE SEQUENCE [LARGE SCALE GENOMIC DNA]</scope>
</reference>
<proteinExistence type="predicted"/>
<organism evidence="2 3">
    <name type="scientific">Trichogramma brassicae</name>
    <dbReference type="NCBI Taxonomy" id="86971"/>
    <lineage>
        <taxon>Eukaryota</taxon>
        <taxon>Metazoa</taxon>
        <taxon>Ecdysozoa</taxon>
        <taxon>Arthropoda</taxon>
        <taxon>Hexapoda</taxon>
        <taxon>Insecta</taxon>
        <taxon>Pterygota</taxon>
        <taxon>Neoptera</taxon>
        <taxon>Endopterygota</taxon>
        <taxon>Hymenoptera</taxon>
        <taxon>Apocrita</taxon>
        <taxon>Proctotrupomorpha</taxon>
        <taxon>Chalcidoidea</taxon>
        <taxon>Trichogrammatidae</taxon>
        <taxon>Trichogramma</taxon>
    </lineage>
</organism>
<dbReference type="Proteomes" id="UP000479190">
    <property type="component" value="Unassembled WGS sequence"/>
</dbReference>
<keyword evidence="3" id="KW-1185">Reference proteome</keyword>
<name>A0A6H5HXG1_9HYME</name>
<evidence type="ECO:0000313" key="2">
    <source>
        <dbReference type="EMBL" id="CAB0028965.1"/>
    </source>
</evidence>
<evidence type="ECO:0000313" key="3">
    <source>
        <dbReference type="Proteomes" id="UP000479190"/>
    </source>
</evidence>
<gene>
    <name evidence="2" type="ORF">TBRA_LOCUS1072</name>
</gene>
<sequence length="129" mass="14618">MFSRTRCDRRMPRSEGTPVGLGARAGASRRLSGDDLLVRAGTQDQGPQGAHLHRERLESTRAHLRTNRNEKQRYQSFGIGQARIGASYQQRFDHLRVSARNSQVQRCVAFIVPGIDLHRIPELVDEVEE</sequence>
<protein>
    <submittedName>
        <fullName evidence="2">Uncharacterized protein</fullName>
    </submittedName>
</protein>
<dbReference type="EMBL" id="CADCXV010000225">
    <property type="protein sequence ID" value="CAB0028965.1"/>
    <property type="molecule type" value="Genomic_DNA"/>
</dbReference>
<feature type="compositionally biased region" description="Basic and acidic residues" evidence="1">
    <location>
        <begin position="1"/>
        <end position="13"/>
    </location>
</feature>
<evidence type="ECO:0000256" key="1">
    <source>
        <dbReference type="SAM" id="MobiDB-lite"/>
    </source>
</evidence>